<gene>
    <name evidence="2" type="ORF">DEW08_06290</name>
</gene>
<dbReference type="OrthoDB" id="7308179at2"/>
<dbReference type="Proteomes" id="UP000245629">
    <property type="component" value="Chromosome 2"/>
</dbReference>
<proteinExistence type="predicted"/>
<name>A0A2S2CN59_9PROT</name>
<sequence>MTTSRAQTTATTAATQSDARTGAAAGADPADGVPAAAATGGQQAPRATPPSAPCQPAAVQHPLAAEAAVKPKQQICCHCGKPVRPGEPHWAGDLENRPWHYGCAEKAGLTMPWFLMRQRGRPASGLTKRNRRD</sequence>
<protein>
    <submittedName>
        <fullName evidence="2">Uncharacterized protein</fullName>
    </submittedName>
</protein>
<reference evidence="3" key="1">
    <citation type="submission" date="2018-05" db="EMBL/GenBank/DDBJ databases">
        <title>Azospirillum thermophila sp. nov., a novel isolated from hot spring.</title>
        <authorList>
            <person name="Zhao Z."/>
        </authorList>
    </citation>
    <scope>NUCLEOTIDE SEQUENCE [LARGE SCALE GENOMIC DNA]</scope>
    <source>
        <strain evidence="3">CFH 70021</strain>
    </source>
</reference>
<keyword evidence="3" id="KW-1185">Reference proteome</keyword>
<evidence type="ECO:0000313" key="3">
    <source>
        <dbReference type="Proteomes" id="UP000245629"/>
    </source>
</evidence>
<dbReference type="AlphaFoldDB" id="A0A2S2CN59"/>
<dbReference type="EMBL" id="CP029353">
    <property type="protein sequence ID" value="AWK85922.1"/>
    <property type="molecule type" value="Genomic_DNA"/>
</dbReference>
<accession>A0A2S2CN59</accession>
<dbReference type="KEGG" id="azz:DEW08_06290"/>
<feature type="region of interest" description="Disordered" evidence="1">
    <location>
        <begin position="1"/>
        <end position="60"/>
    </location>
</feature>
<feature type="compositionally biased region" description="Low complexity" evidence="1">
    <location>
        <begin position="1"/>
        <end position="46"/>
    </location>
</feature>
<organism evidence="2 3">
    <name type="scientific">Azospirillum thermophilum</name>
    <dbReference type="NCBI Taxonomy" id="2202148"/>
    <lineage>
        <taxon>Bacteria</taxon>
        <taxon>Pseudomonadati</taxon>
        <taxon>Pseudomonadota</taxon>
        <taxon>Alphaproteobacteria</taxon>
        <taxon>Rhodospirillales</taxon>
        <taxon>Azospirillaceae</taxon>
        <taxon>Azospirillum</taxon>
    </lineage>
</organism>
<evidence type="ECO:0000313" key="2">
    <source>
        <dbReference type="EMBL" id="AWK85922.1"/>
    </source>
</evidence>
<dbReference type="RefSeq" id="WP_109325386.1">
    <property type="nucleotide sequence ID" value="NZ_CP029353.1"/>
</dbReference>
<evidence type="ECO:0000256" key="1">
    <source>
        <dbReference type="SAM" id="MobiDB-lite"/>
    </source>
</evidence>